<organism evidence="2 3">
    <name type="scientific">Trichinella papuae</name>
    <dbReference type="NCBI Taxonomy" id="268474"/>
    <lineage>
        <taxon>Eukaryota</taxon>
        <taxon>Metazoa</taxon>
        <taxon>Ecdysozoa</taxon>
        <taxon>Nematoda</taxon>
        <taxon>Enoplea</taxon>
        <taxon>Dorylaimia</taxon>
        <taxon>Trichinellida</taxon>
        <taxon>Trichinellidae</taxon>
        <taxon>Trichinella</taxon>
    </lineage>
</organism>
<feature type="compositionally biased region" description="Low complexity" evidence="1">
    <location>
        <begin position="7"/>
        <end position="19"/>
    </location>
</feature>
<evidence type="ECO:0000256" key="1">
    <source>
        <dbReference type="SAM" id="MobiDB-lite"/>
    </source>
</evidence>
<accession>A0A0V1MGG5</accession>
<reference evidence="2 3" key="1">
    <citation type="submission" date="2015-01" db="EMBL/GenBank/DDBJ databases">
        <title>Evolution of Trichinella species and genotypes.</title>
        <authorList>
            <person name="Korhonen P.K."/>
            <person name="Edoardo P."/>
            <person name="Giuseppe L.R."/>
            <person name="Gasser R.B."/>
        </authorList>
    </citation>
    <scope>NUCLEOTIDE SEQUENCE [LARGE SCALE GENOMIC DNA]</scope>
    <source>
        <strain evidence="2">ISS1980</strain>
    </source>
</reference>
<name>A0A0V1MGG5_9BILA</name>
<dbReference type="EMBL" id="JYDO01000106">
    <property type="protein sequence ID" value="KRZ70889.1"/>
    <property type="molecule type" value="Genomic_DNA"/>
</dbReference>
<gene>
    <name evidence="2" type="ORF">T10_8423</name>
</gene>
<dbReference type="AlphaFoldDB" id="A0A0V1MGG5"/>
<feature type="region of interest" description="Disordered" evidence="1">
    <location>
        <begin position="1"/>
        <end position="26"/>
    </location>
</feature>
<proteinExistence type="predicted"/>
<sequence length="62" mass="7086">MWESVKSTNNDADNSSENNSDGEEIEESLVSINEAYNSVQTLRNVNFNTTKYSLQQKIMNPR</sequence>
<protein>
    <submittedName>
        <fullName evidence="2">Uncharacterized protein</fullName>
    </submittedName>
</protein>
<evidence type="ECO:0000313" key="2">
    <source>
        <dbReference type="EMBL" id="KRZ70889.1"/>
    </source>
</evidence>
<keyword evidence="3" id="KW-1185">Reference proteome</keyword>
<evidence type="ECO:0000313" key="3">
    <source>
        <dbReference type="Proteomes" id="UP000054843"/>
    </source>
</evidence>
<dbReference type="Proteomes" id="UP000054843">
    <property type="component" value="Unassembled WGS sequence"/>
</dbReference>
<comment type="caution">
    <text evidence="2">The sequence shown here is derived from an EMBL/GenBank/DDBJ whole genome shotgun (WGS) entry which is preliminary data.</text>
</comment>